<dbReference type="InterPro" id="IPR050188">
    <property type="entry name" value="RluA_PseudoU_synthase"/>
</dbReference>
<dbReference type="Pfam" id="PF00849">
    <property type="entry name" value="PseudoU_synth_2"/>
    <property type="match status" value="1"/>
</dbReference>
<dbReference type="Proteomes" id="UP001325680">
    <property type="component" value="Chromosome"/>
</dbReference>
<gene>
    <name evidence="4" type="ORF">U0035_14560</name>
</gene>
<accession>A0ABZ0W130</accession>
<keyword evidence="2 4" id="KW-0413">Isomerase</keyword>
<dbReference type="PANTHER" id="PTHR21600:SF87">
    <property type="entry name" value="RNA PSEUDOURIDYLATE SYNTHASE DOMAIN-CONTAINING PROTEIN 1"/>
    <property type="match status" value="1"/>
</dbReference>
<evidence type="ECO:0000313" key="5">
    <source>
        <dbReference type="Proteomes" id="UP001325680"/>
    </source>
</evidence>
<feature type="domain" description="Pseudouridine synthase RsuA/RluA-like" evidence="3">
    <location>
        <begin position="14"/>
        <end position="156"/>
    </location>
</feature>
<evidence type="ECO:0000313" key="4">
    <source>
        <dbReference type="EMBL" id="WQD36891.1"/>
    </source>
</evidence>
<dbReference type="PANTHER" id="PTHR21600">
    <property type="entry name" value="MITOCHONDRIAL RNA PSEUDOURIDINE SYNTHASE"/>
    <property type="match status" value="1"/>
</dbReference>
<organism evidence="4 5">
    <name type="scientific">Niabella yanshanensis</name>
    <dbReference type="NCBI Taxonomy" id="577386"/>
    <lineage>
        <taxon>Bacteria</taxon>
        <taxon>Pseudomonadati</taxon>
        <taxon>Bacteroidota</taxon>
        <taxon>Chitinophagia</taxon>
        <taxon>Chitinophagales</taxon>
        <taxon>Chitinophagaceae</taxon>
        <taxon>Niabella</taxon>
    </lineage>
</organism>
<dbReference type="EC" id="5.4.99.-" evidence="2"/>
<dbReference type="Gene3D" id="3.30.2350.10">
    <property type="entry name" value="Pseudouridine synthase"/>
    <property type="match status" value="1"/>
</dbReference>
<keyword evidence="5" id="KW-1185">Reference proteome</keyword>
<proteinExistence type="inferred from homology"/>
<dbReference type="CDD" id="cd02869">
    <property type="entry name" value="PseudoU_synth_RluA_like"/>
    <property type="match status" value="1"/>
</dbReference>
<dbReference type="InterPro" id="IPR020103">
    <property type="entry name" value="PsdUridine_synth_cat_dom_sf"/>
</dbReference>
<comment type="function">
    <text evidence="2">Responsible for synthesis of pseudouridine from uracil.</text>
</comment>
<dbReference type="NCBIfam" id="TIGR00005">
    <property type="entry name" value="rluA_subfam"/>
    <property type="match status" value="1"/>
</dbReference>
<dbReference type="InterPro" id="IPR006225">
    <property type="entry name" value="PsdUridine_synth_RluC/D"/>
</dbReference>
<sequence>MKLKELIIFENDSIIALNKPSGMLSIPDREASEPSLKDLLQQQYPDIFTVHRLDKDTSGLIIFAKTAAAHKHFSRQFEERKTVKIYVGLLIGSVLPAEGTIDQPIAESTTKRGTMLIHKRGKAAITDYQVLKDFKLYSWVQFRIHTGRTHQIRVHAKFLGNPLVGDPVYGDGRTILLSSFKNKFKLNKDTLEERPLLNRLALHAFQLSITDENGKLLELEAPLYKDMKVTLMQMEKFLKK</sequence>
<evidence type="ECO:0000256" key="2">
    <source>
        <dbReference type="RuleBase" id="RU362028"/>
    </source>
</evidence>
<dbReference type="InterPro" id="IPR006224">
    <property type="entry name" value="PsdUridine_synth_RluA-like_CS"/>
</dbReference>
<comment type="similarity">
    <text evidence="1 2">Belongs to the pseudouridine synthase RluA family.</text>
</comment>
<evidence type="ECO:0000259" key="3">
    <source>
        <dbReference type="Pfam" id="PF00849"/>
    </source>
</evidence>
<reference evidence="4 5" key="1">
    <citation type="submission" date="2023-12" db="EMBL/GenBank/DDBJ databases">
        <title>Genome sequencing and assembly of bacterial species from a model synthetic community.</title>
        <authorList>
            <person name="Hogle S.L."/>
        </authorList>
    </citation>
    <scope>NUCLEOTIDE SEQUENCE [LARGE SCALE GENOMIC DNA]</scope>
    <source>
        <strain evidence="4 5">HAMBI_3031</strain>
    </source>
</reference>
<dbReference type="RefSeq" id="WP_114793186.1">
    <property type="nucleotide sequence ID" value="NZ_CP139960.1"/>
</dbReference>
<protein>
    <recommendedName>
        <fullName evidence="2">Pseudouridine synthase</fullName>
        <ecNumber evidence="2">5.4.99.-</ecNumber>
    </recommendedName>
</protein>
<evidence type="ECO:0000256" key="1">
    <source>
        <dbReference type="ARBA" id="ARBA00010876"/>
    </source>
</evidence>
<dbReference type="GO" id="GO:0016853">
    <property type="term" value="F:isomerase activity"/>
    <property type="evidence" value="ECO:0007669"/>
    <property type="project" value="UniProtKB-KW"/>
</dbReference>
<name>A0ABZ0W130_9BACT</name>
<dbReference type="InterPro" id="IPR006145">
    <property type="entry name" value="PsdUridine_synth_RsuA/RluA"/>
</dbReference>
<comment type="catalytic activity">
    <reaction evidence="2">
        <text>a uridine in RNA = a pseudouridine in RNA</text>
        <dbReference type="Rhea" id="RHEA:48348"/>
        <dbReference type="Rhea" id="RHEA-COMP:12068"/>
        <dbReference type="Rhea" id="RHEA-COMP:12069"/>
        <dbReference type="ChEBI" id="CHEBI:65314"/>
        <dbReference type="ChEBI" id="CHEBI:65315"/>
    </reaction>
</comment>
<dbReference type="EMBL" id="CP139960">
    <property type="protein sequence ID" value="WQD36891.1"/>
    <property type="molecule type" value="Genomic_DNA"/>
</dbReference>
<dbReference type="PROSITE" id="PS01129">
    <property type="entry name" value="PSI_RLU"/>
    <property type="match status" value="1"/>
</dbReference>
<dbReference type="SUPFAM" id="SSF55120">
    <property type="entry name" value="Pseudouridine synthase"/>
    <property type="match status" value="1"/>
</dbReference>